<evidence type="ECO:0000313" key="10">
    <source>
        <dbReference type="EMBL" id="GAM73284.1"/>
    </source>
</evidence>
<evidence type="ECO:0000313" key="12">
    <source>
        <dbReference type="Proteomes" id="UP000031670"/>
    </source>
</evidence>
<proteinExistence type="inferred from homology"/>
<accession>A0A0B8NUD1</accession>
<dbReference type="Proteomes" id="UP000031670">
    <property type="component" value="Unassembled WGS sequence"/>
</dbReference>
<keyword evidence="13" id="KW-1185">Reference proteome</keyword>
<dbReference type="GO" id="GO:0030388">
    <property type="term" value="P:fructose 1,6-bisphosphate metabolic process"/>
    <property type="evidence" value="ECO:0007669"/>
    <property type="project" value="TreeGrafter"/>
</dbReference>
<comment type="similarity">
    <text evidence="2">Belongs to the FBPase class 2 family.</text>
</comment>
<dbReference type="InterPro" id="IPR004464">
    <property type="entry name" value="FBPase_class-2/SBPase"/>
</dbReference>
<evidence type="ECO:0000256" key="1">
    <source>
        <dbReference type="ARBA" id="ARBA00001273"/>
    </source>
</evidence>
<dbReference type="STRING" id="1481914.JCM19241_2739"/>
<dbReference type="SUPFAM" id="SSF56655">
    <property type="entry name" value="Carbohydrate phosphatase"/>
    <property type="match status" value="1"/>
</dbReference>
<reference evidence="8 13" key="1">
    <citation type="submission" date="2015-01" db="EMBL/GenBank/DDBJ databases">
        <title>Vibrio sp. C1 JCM 19231 whole genome shotgun sequence.</title>
        <authorList>
            <person name="Sawabe T."/>
            <person name="Meirelles P."/>
            <person name="Feng G."/>
            <person name="Sayaka M."/>
            <person name="Hattori M."/>
            <person name="Ohkuma M."/>
        </authorList>
    </citation>
    <scope>NUCLEOTIDE SEQUENCE [LARGE SCALE GENOMIC DNA]</scope>
    <source>
        <strain evidence="13">JCM 19231</strain>
        <strain evidence="8">JCM19231</strain>
    </source>
</reference>
<evidence type="ECO:0000313" key="11">
    <source>
        <dbReference type="Proteomes" id="UP000031666"/>
    </source>
</evidence>
<dbReference type="Proteomes" id="UP000031666">
    <property type="component" value="Unassembled WGS sequence"/>
</dbReference>
<reference evidence="10 11" key="3">
    <citation type="submission" date="2015-01" db="EMBL/GenBank/DDBJ databases">
        <title>Vibrio sp. C94 JCM 19241 whole genome shotgun sequence.</title>
        <authorList>
            <person name="Sawabe T."/>
            <person name="Meirelles P."/>
            <person name="Feng G."/>
            <person name="Sayaka M."/>
            <person name="Hattori M."/>
            <person name="Ohkuma M."/>
        </authorList>
    </citation>
    <scope>NUCLEOTIDE SEQUENCE [LARGE SCALE GENOMIC DNA]</scope>
    <source>
        <strain evidence="11">JCM 19241</strain>
        <strain evidence="10">JCM19241</strain>
    </source>
</reference>
<evidence type="ECO:0000256" key="3">
    <source>
        <dbReference type="ARBA" id="ARBA00013093"/>
    </source>
</evidence>
<dbReference type="EC" id="3.1.3.11" evidence="3"/>
<dbReference type="PANTHER" id="PTHR30447:SF0">
    <property type="entry name" value="FRUCTOSE-1,6-BISPHOSPHATASE 1 CLASS 2-RELATED"/>
    <property type="match status" value="1"/>
</dbReference>
<reference evidence="11 12" key="4">
    <citation type="submission" date="2015-01" db="EMBL/GenBank/DDBJ databases">
        <authorList>
            <consortium name="NBRP consortium"/>
            <person name="Sawabe T."/>
            <person name="Meirelles P."/>
            <person name="Feng G."/>
            <person name="Sayaka M."/>
            <person name="Hattori M."/>
            <person name="Ohkuma M."/>
        </authorList>
    </citation>
    <scope>NUCLEOTIDE SEQUENCE [LARGE SCALE GENOMIC DNA]</scope>
    <source>
        <strain evidence="13">JCM 19231</strain>
        <strain evidence="11">JCM 19241</strain>
        <strain evidence="8">JCM19231</strain>
        <strain evidence="9 12">JCM19232</strain>
        <strain evidence="10">JCM19241</strain>
    </source>
</reference>
<evidence type="ECO:0000313" key="8">
    <source>
        <dbReference type="EMBL" id="GAM58145.1"/>
    </source>
</evidence>
<evidence type="ECO:0000256" key="5">
    <source>
        <dbReference type="ARBA" id="ARBA00022801"/>
    </source>
</evidence>
<evidence type="ECO:0000256" key="4">
    <source>
        <dbReference type="ARBA" id="ARBA00022723"/>
    </source>
</evidence>
<keyword evidence="6" id="KW-0464">Manganese</keyword>
<dbReference type="AlphaFoldDB" id="A0A0B8QF72"/>
<dbReference type="GO" id="GO:0006094">
    <property type="term" value="P:gluconeogenesis"/>
    <property type="evidence" value="ECO:0007669"/>
    <property type="project" value="InterPro"/>
</dbReference>
<dbReference type="Gene3D" id="3.30.540.10">
    <property type="entry name" value="Fructose-1,6-Bisphosphatase, subunit A, domain 1"/>
    <property type="match status" value="1"/>
</dbReference>
<evidence type="ECO:0000313" key="9">
    <source>
        <dbReference type="EMBL" id="GAM61389.1"/>
    </source>
</evidence>
<evidence type="ECO:0000313" key="13">
    <source>
        <dbReference type="Proteomes" id="UP000031671"/>
    </source>
</evidence>
<dbReference type="GO" id="GO:0005829">
    <property type="term" value="C:cytosol"/>
    <property type="evidence" value="ECO:0007669"/>
    <property type="project" value="TreeGrafter"/>
</dbReference>
<evidence type="ECO:0000256" key="2">
    <source>
        <dbReference type="ARBA" id="ARBA00008989"/>
    </source>
</evidence>
<dbReference type="EMBL" id="BBSA01000003">
    <property type="protein sequence ID" value="GAM61389.1"/>
    <property type="molecule type" value="Genomic_DNA"/>
</dbReference>
<dbReference type="GO" id="GO:0006071">
    <property type="term" value="P:glycerol metabolic process"/>
    <property type="evidence" value="ECO:0007669"/>
    <property type="project" value="InterPro"/>
</dbReference>
<dbReference type="GO" id="GO:0046872">
    <property type="term" value="F:metal ion binding"/>
    <property type="evidence" value="ECO:0007669"/>
    <property type="project" value="UniProtKB-KW"/>
</dbReference>
<sequence>MQSELAIAFSQVTEAAALAGYQWLGRGDKNAADDAAVKAMRAQLNRTPIAGKIVIGEGEIDDALCCI</sequence>
<gene>
    <name evidence="8" type="ORF">JCM19231_3699</name>
    <name evidence="9" type="ORF">JCM19232_5690</name>
    <name evidence="10" type="ORF">JCM19241_2739</name>
</gene>
<reference evidence="9 12" key="2">
    <citation type="submission" date="2015-01" db="EMBL/GenBank/DDBJ databases">
        <title>Vibrio sp. C5 JCM 19232 whole genome shotgun sequence.</title>
        <authorList>
            <person name="Sawabe T."/>
            <person name="Meirelles P."/>
            <person name="Feng G."/>
            <person name="Sayaka M."/>
            <person name="Hattori M."/>
            <person name="Ohkuma M."/>
        </authorList>
    </citation>
    <scope>NUCLEOTIDE SEQUENCE [LARGE SCALE GENOMIC DNA]</scope>
    <source>
        <strain evidence="9 12">JCM19232</strain>
    </source>
</reference>
<dbReference type="Proteomes" id="UP000031671">
    <property type="component" value="Unassembled WGS sequence"/>
</dbReference>
<evidence type="ECO:0000256" key="7">
    <source>
        <dbReference type="ARBA" id="ARBA00023277"/>
    </source>
</evidence>
<accession>A0A0B8PF01</accession>
<dbReference type="Pfam" id="PF03320">
    <property type="entry name" value="FBPase_glpX"/>
    <property type="match status" value="1"/>
</dbReference>
<dbReference type="EMBL" id="BBSC01000001">
    <property type="protein sequence ID" value="GAM73284.1"/>
    <property type="molecule type" value="Genomic_DNA"/>
</dbReference>
<evidence type="ECO:0000256" key="6">
    <source>
        <dbReference type="ARBA" id="ARBA00023211"/>
    </source>
</evidence>
<accession>A0A0B8QF72</accession>
<name>A0A0B8QF72_9VIBR</name>
<protein>
    <recommendedName>
        <fullName evidence="3">fructose-bisphosphatase</fullName>
        <ecNumber evidence="3">3.1.3.11</ecNumber>
    </recommendedName>
</protein>
<dbReference type="GO" id="GO:0042132">
    <property type="term" value="F:fructose 1,6-bisphosphate 1-phosphatase activity"/>
    <property type="evidence" value="ECO:0007669"/>
    <property type="project" value="UniProtKB-EC"/>
</dbReference>
<organism evidence="10 11">
    <name type="scientific">Vibrio ishigakensis</name>
    <dbReference type="NCBI Taxonomy" id="1481914"/>
    <lineage>
        <taxon>Bacteria</taxon>
        <taxon>Pseudomonadati</taxon>
        <taxon>Pseudomonadota</taxon>
        <taxon>Gammaproteobacteria</taxon>
        <taxon>Vibrionales</taxon>
        <taxon>Vibrionaceae</taxon>
        <taxon>Vibrio</taxon>
    </lineage>
</organism>
<comment type="caution">
    <text evidence="10">The sequence shown here is derived from an EMBL/GenBank/DDBJ whole genome shotgun (WGS) entry which is preliminary data.</text>
</comment>
<keyword evidence="5 10" id="KW-0378">Hydrolase</keyword>
<comment type="catalytic activity">
    <reaction evidence="1">
        <text>beta-D-fructose 1,6-bisphosphate + H2O = beta-D-fructose 6-phosphate + phosphate</text>
        <dbReference type="Rhea" id="RHEA:11064"/>
        <dbReference type="ChEBI" id="CHEBI:15377"/>
        <dbReference type="ChEBI" id="CHEBI:32966"/>
        <dbReference type="ChEBI" id="CHEBI:43474"/>
        <dbReference type="ChEBI" id="CHEBI:57634"/>
        <dbReference type="EC" id="3.1.3.11"/>
    </reaction>
</comment>
<dbReference type="PANTHER" id="PTHR30447">
    <property type="entry name" value="FRUCTOSE-1,6-BISPHOSPHATASE CLASS 2"/>
    <property type="match status" value="1"/>
</dbReference>
<dbReference type="EMBL" id="BBRZ01000075">
    <property type="protein sequence ID" value="GAM58145.1"/>
    <property type="molecule type" value="Genomic_DNA"/>
</dbReference>
<keyword evidence="4" id="KW-0479">Metal-binding</keyword>
<keyword evidence="7" id="KW-0119">Carbohydrate metabolism</keyword>